<keyword evidence="2" id="KW-1185">Reference proteome</keyword>
<protein>
    <submittedName>
        <fullName evidence="1">Uncharacterized protein</fullName>
    </submittedName>
</protein>
<sequence>MLSSLLLPLLFQRKRVRYSELDFEKVMHTRKRHSELYHELNHSSKFHTIGRYSRDPAMSTFKFESSKTVGRTRGVHFNEGKLNHAFPACTCPPPSSTQR</sequence>
<proteinExistence type="predicted"/>
<name>A0AAV2KA83_KNICA</name>
<dbReference type="Proteomes" id="UP001497482">
    <property type="component" value="Chromosome 16"/>
</dbReference>
<dbReference type="GO" id="GO:0016525">
    <property type="term" value="P:negative regulation of angiogenesis"/>
    <property type="evidence" value="ECO:0007669"/>
    <property type="project" value="InterPro"/>
</dbReference>
<gene>
    <name evidence="1" type="ORF">KC01_LOCUS14833</name>
</gene>
<dbReference type="GO" id="GO:0016020">
    <property type="term" value="C:membrane"/>
    <property type="evidence" value="ECO:0007669"/>
    <property type="project" value="InterPro"/>
</dbReference>
<evidence type="ECO:0000313" key="1">
    <source>
        <dbReference type="EMBL" id="CAL1584502.1"/>
    </source>
</evidence>
<reference evidence="1 2" key="1">
    <citation type="submission" date="2024-04" db="EMBL/GenBank/DDBJ databases">
        <authorList>
            <person name="Waldvogel A.-M."/>
            <person name="Schoenle A."/>
        </authorList>
    </citation>
    <scope>NUCLEOTIDE SEQUENCE [LARGE SCALE GENOMIC DNA]</scope>
</reference>
<dbReference type="PRINTS" id="PR01694">
    <property type="entry name" value="BAIPRECURSOR"/>
</dbReference>
<dbReference type="EMBL" id="OZ035838">
    <property type="protein sequence ID" value="CAL1584502.1"/>
    <property type="molecule type" value="Genomic_DNA"/>
</dbReference>
<organism evidence="1 2">
    <name type="scientific">Knipowitschia caucasica</name>
    <name type="common">Caucasian dwarf goby</name>
    <name type="synonym">Pomatoschistus caucasicus</name>
    <dbReference type="NCBI Taxonomy" id="637954"/>
    <lineage>
        <taxon>Eukaryota</taxon>
        <taxon>Metazoa</taxon>
        <taxon>Chordata</taxon>
        <taxon>Craniata</taxon>
        <taxon>Vertebrata</taxon>
        <taxon>Euteleostomi</taxon>
        <taxon>Actinopterygii</taxon>
        <taxon>Neopterygii</taxon>
        <taxon>Teleostei</taxon>
        <taxon>Neoteleostei</taxon>
        <taxon>Acanthomorphata</taxon>
        <taxon>Gobiaria</taxon>
        <taxon>Gobiiformes</taxon>
        <taxon>Gobioidei</taxon>
        <taxon>Gobiidae</taxon>
        <taxon>Gobiinae</taxon>
        <taxon>Knipowitschia</taxon>
    </lineage>
</organism>
<accession>A0AAV2KA83</accession>
<dbReference type="AlphaFoldDB" id="A0AAV2KA83"/>
<dbReference type="InterPro" id="IPR008077">
    <property type="entry name" value="GPCR_2_brain_angio_inhib"/>
</dbReference>
<evidence type="ECO:0000313" key="2">
    <source>
        <dbReference type="Proteomes" id="UP001497482"/>
    </source>
</evidence>